<feature type="domain" description="Formyl transferase N-terminal" evidence="1">
    <location>
        <begin position="129"/>
        <end position="217"/>
    </location>
</feature>
<dbReference type="InterPro" id="IPR002376">
    <property type="entry name" value="Formyl_transf_N"/>
</dbReference>
<dbReference type="SUPFAM" id="SSF53328">
    <property type="entry name" value="Formyltransferase"/>
    <property type="match status" value="1"/>
</dbReference>
<evidence type="ECO:0000313" key="2">
    <source>
        <dbReference type="EMBL" id="SVE26209.1"/>
    </source>
</evidence>
<evidence type="ECO:0000259" key="1">
    <source>
        <dbReference type="Pfam" id="PF00551"/>
    </source>
</evidence>
<proteinExistence type="predicted"/>
<dbReference type="AlphaFoldDB" id="A0A383C2C3"/>
<name>A0A383C2C3_9ZZZZ</name>
<organism evidence="2">
    <name type="scientific">marine metagenome</name>
    <dbReference type="NCBI Taxonomy" id="408172"/>
    <lineage>
        <taxon>unclassified sequences</taxon>
        <taxon>metagenomes</taxon>
        <taxon>ecological metagenomes</taxon>
    </lineage>
</organism>
<sequence>MIKKILIHTMDHNKQYEYFRRLSSHQLSKDFEIYYMVHKADKLIQKNQYLYLNRIQSRINIEKRLIKISSKNKELNVYIKNRLLSLFFNKYKTKYDKSKLDYIDSYFSGLMEDIPNTVGNIVYIDNINNNKELIEKINPDLIVVVGAPFIRSDIVNLDCKKINLHIGYLPNYRGLKTIEWAVLNKDFGRIGYTIHELTNELDGGGIIKRRNIKVDEKNFDFKAVYAEL</sequence>
<dbReference type="Pfam" id="PF00551">
    <property type="entry name" value="Formyl_trans_N"/>
    <property type="match status" value="1"/>
</dbReference>
<dbReference type="Gene3D" id="3.40.50.170">
    <property type="entry name" value="Formyl transferase, N-terminal domain"/>
    <property type="match status" value="1"/>
</dbReference>
<accession>A0A383C2C3</accession>
<dbReference type="InterPro" id="IPR036477">
    <property type="entry name" value="Formyl_transf_N_sf"/>
</dbReference>
<feature type="non-terminal residue" evidence="2">
    <location>
        <position position="228"/>
    </location>
</feature>
<gene>
    <name evidence="2" type="ORF">METZ01_LOCUS479063</name>
</gene>
<reference evidence="2" key="1">
    <citation type="submission" date="2018-05" db="EMBL/GenBank/DDBJ databases">
        <authorList>
            <person name="Lanie J.A."/>
            <person name="Ng W.-L."/>
            <person name="Kazmierczak K.M."/>
            <person name="Andrzejewski T.M."/>
            <person name="Davidsen T.M."/>
            <person name="Wayne K.J."/>
            <person name="Tettelin H."/>
            <person name="Glass J.I."/>
            <person name="Rusch D."/>
            <person name="Podicherti R."/>
            <person name="Tsui H.-C.T."/>
            <person name="Winkler M.E."/>
        </authorList>
    </citation>
    <scope>NUCLEOTIDE SEQUENCE</scope>
</reference>
<protein>
    <recommendedName>
        <fullName evidence="1">Formyl transferase N-terminal domain-containing protein</fullName>
    </recommendedName>
</protein>
<dbReference type="EMBL" id="UINC01205160">
    <property type="protein sequence ID" value="SVE26209.1"/>
    <property type="molecule type" value="Genomic_DNA"/>
</dbReference>